<dbReference type="GO" id="GO:0005524">
    <property type="term" value="F:ATP binding"/>
    <property type="evidence" value="ECO:0007669"/>
    <property type="project" value="UniProtKB-KW"/>
</dbReference>
<sequence>MIHGPCGTLNPNSPCMKNGQCKKMYPKQFYQETRQGHDSYPQYRRRFNHPVSVNRNVTIDNRWVVPYNPWLLLKYNYHINVEVCSSIKSIKYLYKYVYKGGTGKTFLYRTLIANVRSKGQIILATASSGIAPTLLPGGRIAHSRFKIPINVEADSFCSISKQSDLAKLIRKTTAII</sequence>
<proteinExistence type="inferred from homology"/>
<keyword evidence="1" id="KW-0234">DNA repair</keyword>
<dbReference type="EMBL" id="KQ483463">
    <property type="protein sequence ID" value="KYP50064.1"/>
    <property type="molecule type" value="Genomic_DNA"/>
</dbReference>
<keyword evidence="1" id="KW-0378">Hydrolase</keyword>
<feature type="domain" description="DNA helicase Pif1-like DEAD-box helicase" evidence="2">
    <location>
        <begin position="99"/>
        <end position="176"/>
    </location>
</feature>
<keyword evidence="1" id="KW-0347">Helicase</keyword>
<comment type="similarity">
    <text evidence="1">Belongs to the helicase family.</text>
</comment>
<protein>
    <recommendedName>
        <fullName evidence="1">ATP-dependent DNA helicase</fullName>
        <ecNumber evidence="1">5.6.2.3</ecNumber>
    </recommendedName>
</protein>
<dbReference type="PANTHER" id="PTHR10492">
    <property type="match status" value="1"/>
</dbReference>
<evidence type="ECO:0000259" key="2">
    <source>
        <dbReference type="Pfam" id="PF05970"/>
    </source>
</evidence>
<reference evidence="3" key="1">
    <citation type="journal article" date="2012" name="Nat. Biotechnol.">
        <title>Draft genome sequence of pigeonpea (Cajanus cajan), an orphan legume crop of resource-poor farmers.</title>
        <authorList>
            <person name="Varshney R.K."/>
            <person name="Chen W."/>
            <person name="Li Y."/>
            <person name="Bharti A.K."/>
            <person name="Saxena R.K."/>
            <person name="Schlueter J.A."/>
            <person name="Donoghue M.T."/>
            <person name="Azam S."/>
            <person name="Fan G."/>
            <person name="Whaley A.M."/>
            <person name="Farmer A.D."/>
            <person name="Sheridan J."/>
            <person name="Iwata A."/>
            <person name="Tuteja R."/>
            <person name="Penmetsa R.V."/>
            <person name="Wu W."/>
            <person name="Upadhyaya H.D."/>
            <person name="Yang S.P."/>
            <person name="Shah T."/>
            <person name="Saxena K.B."/>
            <person name="Michael T."/>
            <person name="McCombie W.R."/>
            <person name="Yang B."/>
            <person name="Zhang G."/>
            <person name="Yang H."/>
            <person name="Wang J."/>
            <person name="Spillane C."/>
            <person name="Cook D.R."/>
            <person name="May G.D."/>
            <person name="Xu X."/>
            <person name="Jackson S.A."/>
        </authorList>
    </citation>
    <scope>NUCLEOTIDE SEQUENCE [LARGE SCALE GENOMIC DNA]</scope>
</reference>
<dbReference type="PANTHER" id="PTHR10492:SF57">
    <property type="entry name" value="ATP-DEPENDENT DNA HELICASE"/>
    <property type="match status" value="1"/>
</dbReference>
<keyword evidence="1" id="KW-0067">ATP-binding</keyword>
<dbReference type="AlphaFoldDB" id="A0A151S5M0"/>
<dbReference type="GO" id="GO:0006281">
    <property type="term" value="P:DNA repair"/>
    <property type="evidence" value="ECO:0007669"/>
    <property type="project" value="UniProtKB-KW"/>
</dbReference>
<gene>
    <name evidence="3" type="ORF">KK1_028219</name>
</gene>
<comment type="catalytic activity">
    <reaction evidence="1">
        <text>ATP + H2O = ADP + phosphate + H(+)</text>
        <dbReference type="Rhea" id="RHEA:13065"/>
        <dbReference type="ChEBI" id="CHEBI:15377"/>
        <dbReference type="ChEBI" id="CHEBI:15378"/>
        <dbReference type="ChEBI" id="CHEBI:30616"/>
        <dbReference type="ChEBI" id="CHEBI:43474"/>
        <dbReference type="ChEBI" id="CHEBI:456216"/>
        <dbReference type="EC" id="5.6.2.3"/>
    </reaction>
</comment>
<dbReference type="Proteomes" id="UP000075243">
    <property type="component" value="Unassembled WGS sequence"/>
</dbReference>
<keyword evidence="1" id="KW-0233">DNA recombination</keyword>
<dbReference type="GO" id="GO:0043139">
    <property type="term" value="F:5'-3' DNA helicase activity"/>
    <property type="evidence" value="ECO:0007669"/>
    <property type="project" value="UniProtKB-EC"/>
</dbReference>
<dbReference type="GO" id="GO:0006310">
    <property type="term" value="P:DNA recombination"/>
    <property type="evidence" value="ECO:0007669"/>
    <property type="project" value="UniProtKB-KW"/>
</dbReference>
<dbReference type="Gramene" id="C.cajan_28684.t">
    <property type="protein sequence ID" value="C.cajan_28684.t"/>
    <property type="gene ID" value="C.cajan_28684"/>
</dbReference>
<comment type="cofactor">
    <cofactor evidence="1">
        <name>Mg(2+)</name>
        <dbReference type="ChEBI" id="CHEBI:18420"/>
    </cofactor>
</comment>
<keyword evidence="4" id="KW-1185">Reference proteome</keyword>
<dbReference type="Gene3D" id="3.40.50.300">
    <property type="entry name" value="P-loop containing nucleotide triphosphate hydrolases"/>
    <property type="match status" value="1"/>
</dbReference>
<accession>A0A151S5M0</accession>
<dbReference type="GO" id="GO:0016887">
    <property type="term" value="F:ATP hydrolysis activity"/>
    <property type="evidence" value="ECO:0007669"/>
    <property type="project" value="RHEA"/>
</dbReference>
<evidence type="ECO:0000313" key="3">
    <source>
        <dbReference type="EMBL" id="KYP50064.1"/>
    </source>
</evidence>
<dbReference type="InterPro" id="IPR010285">
    <property type="entry name" value="DNA_helicase_pif1-like_DEAD"/>
</dbReference>
<organism evidence="3 4">
    <name type="scientific">Cajanus cajan</name>
    <name type="common">Pigeon pea</name>
    <name type="synonym">Cajanus indicus</name>
    <dbReference type="NCBI Taxonomy" id="3821"/>
    <lineage>
        <taxon>Eukaryota</taxon>
        <taxon>Viridiplantae</taxon>
        <taxon>Streptophyta</taxon>
        <taxon>Embryophyta</taxon>
        <taxon>Tracheophyta</taxon>
        <taxon>Spermatophyta</taxon>
        <taxon>Magnoliopsida</taxon>
        <taxon>eudicotyledons</taxon>
        <taxon>Gunneridae</taxon>
        <taxon>Pentapetalae</taxon>
        <taxon>rosids</taxon>
        <taxon>fabids</taxon>
        <taxon>Fabales</taxon>
        <taxon>Fabaceae</taxon>
        <taxon>Papilionoideae</taxon>
        <taxon>50 kb inversion clade</taxon>
        <taxon>NPAAA clade</taxon>
        <taxon>indigoferoid/millettioid clade</taxon>
        <taxon>Phaseoleae</taxon>
        <taxon>Cajanus</taxon>
    </lineage>
</organism>
<dbReference type="InterPro" id="IPR027417">
    <property type="entry name" value="P-loop_NTPase"/>
</dbReference>
<dbReference type="Pfam" id="PF05970">
    <property type="entry name" value="PIF1"/>
    <property type="match status" value="1"/>
</dbReference>
<keyword evidence="1" id="KW-0547">Nucleotide-binding</keyword>
<evidence type="ECO:0000313" key="4">
    <source>
        <dbReference type="Proteomes" id="UP000075243"/>
    </source>
</evidence>
<keyword evidence="1" id="KW-0227">DNA damage</keyword>
<dbReference type="GO" id="GO:0000723">
    <property type="term" value="P:telomere maintenance"/>
    <property type="evidence" value="ECO:0007669"/>
    <property type="project" value="InterPro"/>
</dbReference>
<dbReference type="EC" id="5.6.2.3" evidence="1"/>
<dbReference type="STRING" id="3821.A0A151S5M0"/>
<name>A0A151S5M0_CAJCA</name>
<evidence type="ECO:0000256" key="1">
    <source>
        <dbReference type="RuleBase" id="RU363044"/>
    </source>
</evidence>